<reference evidence="3" key="1">
    <citation type="submission" date="2020-08" db="EMBL/GenBank/DDBJ databases">
        <title>Genome public.</title>
        <authorList>
            <person name="Liu C."/>
            <person name="Sun Q."/>
        </authorList>
    </citation>
    <scope>NUCLEOTIDE SEQUENCE</scope>
    <source>
        <strain evidence="3">BX12</strain>
    </source>
</reference>
<dbReference type="InterPro" id="IPR052177">
    <property type="entry name" value="Divisome_Glycosyl_Hydrolase"/>
</dbReference>
<accession>A0A923NPQ4</accession>
<dbReference type="PANTHER" id="PTHR43405">
    <property type="entry name" value="GLYCOSYL HYDROLASE DIGH"/>
    <property type="match status" value="1"/>
</dbReference>
<evidence type="ECO:0000259" key="2">
    <source>
        <dbReference type="Pfam" id="PF02638"/>
    </source>
</evidence>
<sequence length="364" mass="42797">MKKKGRKRRSGSKQLRRRKRKIQAAALALLVFAGFAAGMLLYQNQNSRVEIGEEVRGIWLAYVDFKEVGLYNKSEDKFRENAEKFFRRAEKNSVNTVFFHVRAFRDASYPSDTFPMSRYIWDKEEEIPYDPLEIMTELAHEHNMQLHAWLNPYRNTDFDKKILDPAASESTEEILTCVREILDHYEVDGIHFDDYFYTEDAELSAEEKMKNVNRMVRSVYETVKEYGEEIQFGISPAGNTGYCESIGADIKTWMSEEGYVDYLAPQIYWTDQHSATWREKMFSDTLKEWISLNEREVRLYIGLALYRAGEKASDDPGWGKRDDNLARQLRILREEGCQGYILFSAKDLYRKGARQELENYRNQV</sequence>
<dbReference type="InterPro" id="IPR003790">
    <property type="entry name" value="GHL10"/>
</dbReference>
<dbReference type="Pfam" id="PF02638">
    <property type="entry name" value="GHL10"/>
    <property type="match status" value="2"/>
</dbReference>
<dbReference type="RefSeq" id="WP_187303535.1">
    <property type="nucleotide sequence ID" value="NZ_JACRYT010000013.1"/>
</dbReference>
<evidence type="ECO:0000256" key="1">
    <source>
        <dbReference type="ARBA" id="ARBA00022729"/>
    </source>
</evidence>
<evidence type="ECO:0000313" key="3">
    <source>
        <dbReference type="EMBL" id="MBC6680435.1"/>
    </source>
</evidence>
<feature type="domain" description="Glycosyl hydrolase-like 10" evidence="2">
    <location>
        <begin position="208"/>
        <end position="318"/>
    </location>
</feature>
<feature type="domain" description="Glycosyl hydrolase-like 10" evidence="2">
    <location>
        <begin position="54"/>
        <end position="150"/>
    </location>
</feature>
<keyword evidence="4" id="KW-1185">Reference proteome</keyword>
<gene>
    <name evidence="3" type="ORF">H9L42_11455</name>
</gene>
<dbReference type="Proteomes" id="UP000602647">
    <property type="component" value="Unassembled WGS sequence"/>
</dbReference>
<dbReference type="Gene3D" id="3.20.20.80">
    <property type="entry name" value="Glycosidases"/>
    <property type="match status" value="2"/>
</dbReference>
<proteinExistence type="predicted"/>
<evidence type="ECO:0000313" key="4">
    <source>
        <dbReference type="Proteomes" id="UP000602647"/>
    </source>
</evidence>
<comment type="caution">
    <text evidence="3">The sequence shown here is derived from an EMBL/GenBank/DDBJ whole genome shotgun (WGS) entry which is preliminary data.</text>
</comment>
<protein>
    <submittedName>
        <fullName evidence="3">Family 10 glycosylhydrolase</fullName>
    </submittedName>
</protein>
<dbReference type="EMBL" id="JACRYT010000013">
    <property type="protein sequence ID" value="MBC6680435.1"/>
    <property type="molecule type" value="Genomic_DNA"/>
</dbReference>
<keyword evidence="1" id="KW-0732">Signal</keyword>
<organism evidence="3 4">
    <name type="scientific">Zhenpiania hominis</name>
    <dbReference type="NCBI Taxonomy" id="2763644"/>
    <lineage>
        <taxon>Bacteria</taxon>
        <taxon>Bacillati</taxon>
        <taxon>Bacillota</taxon>
        <taxon>Clostridia</taxon>
        <taxon>Peptostreptococcales</taxon>
        <taxon>Anaerovoracaceae</taxon>
        <taxon>Zhenpiania</taxon>
    </lineage>
</organism>
<dbReference type="AlphaFoldDB" id="A0A923NPQ4"/>
<dbReference type="InterPro" id="IPR017853">
    <property type="entry name" value="GH"/>
</dbReference>
<dbReference type="PANTHER" id="PTHR43405:SF1">
    <property type="entry name" value="GLYCOSYL HYDROLASE DIGH"/>
    <property type="match status" value="1"/>
</dbReference>
<name>A0A923NPQ4_9FIRM</name>
<dbReference type="SUPFAM" id="SSF51445">
    <property type="entry name" value="(Trans)glycosidases"/>
    <property type="match status" value="1"/>
</dbReference>